<organism evidence="1">
    <name type="scientific">Emiliania huxleyi</name>
    <name type="common">Coccolithophore</name>
    <name type="synonym">Pontosphaera huxleyi</name>
    <dbReference type="NCBI Taxonomy" id="2903"/>
    <lineage>
        <taxon>Eukaryota</taxon>
        <taxon>Haptista</taxon>
        <taxon>Haptophyta</taxon>
        <taxon>Prymnesiophyceae</taxon>
        <taxon>Isochrysidales</taxon>
        <taxon>Noelaerhabdaceae</taxon>
        <taxon>Emiliania</taxon>
    </lineage>
</organism>
<proteinExistence type="predicted"/>
<dbReference type="InterPro" id="IPR008220">
    <property type="entry name" value="HAT_MetX-like"/>
</dbReference>
<sequence length="214" mass="23483">MNCIKLQAYEWAVAHPDHVERIAAVCGAARCGELNGVFLRSIEEALKADAAWDASRGHFTTRPDRGLRAFGSIYAGWGVGAGWYTQRGYASAGFECAEAFVRDSYLPAFANCDADDLLSQIRTWRHADVSRHTGGDLAAALGRVRARVLLMPCDEDRYFTLGEAQHEAALLGERATLRPIVSAAGHRAGDPHRPELAAEAAFIRRHVHELLSER</sequence>
<dbReference type="Gene3D" id="3.40.50.1820">
    <property type="entry name" value="alpha/beta hydrolase"/>
    <property type="match status" value="1"/>
</dbReference>
<gene>
    <name evidence="1" type="ORF">EHUX00137_LOCUS4800</name>
</gene>
<dbReference type="AlphaFoldDB" id="A0A6S9X2C2"/>
<protein>
    <recommendedName>
        <fullName evidence="2">AB hydrolase-1 domain-containing protein</fullName>
    </recommendedName>
</protein>
<dbReference type="PANTHER" id="PTHR32268">
    <property type="entry name" value="HOMOSERINE O-ACETYLTRANSFERASE"/>
    <property type="match status" value="1"/>
</dbReference>
<dbReference type="SUPFAM" id="SSF53474">
    <property type="entry name" value="alpha/beta-Hydrolases"/>
    <property type="match status" value="1"/>
</dbReference>
<evidence type="ECO:0008006" key="2">
    <source>
        <dbReference type="Google" id="ProtNLM"/>
    </source>
</evidence>
<accession>A0A6S9X2C2</accession>
<evidence type="ECO:0000313" key="1">
    <source>
        <dbReference type="EMBL" id="CAE0529224.1"/>
    </source>
</evidence>
<dbReference type="EMBL" id="HBIR01007025">
    <property type="protein sequence ID" value="CAE0529224.1"/>
    <property type="molecule type" value="Transcribed_RNA"/>
</dbReference>
<dbReference type="GO" id="GO:0016747">
    <property type="term" value="F:acyltransferase activity, transferring groups other than amino-acyl groups"/>
    <property type="evidence" value="ECO:0007669"/>
    <property type="project" value="InterPro"/>
</dbReference>
<dbReference type="PANTHER" id="PTHR32268:SF15">
    <property type="entry name" value="HOMOSERINE ACETYLTRANSFERASE FAMILY PROTEIN (AFU_ORTHOLOGUE AFUA_1G15350)"/>
    <property type="match status" value="1"/>
</dbReference>
<name>A0A6S9X2C2_EMIHU</name>
<dbReference type="InterPro" id="IPR029058">
    <property type="entry name" value="AB_hydrolase_fold"/>
</dbReference>
<reference evidence="1" key="1">
    <citation type="submission" date="2021-01" db="EMBL/GenBank/DDBJ databases">
        <authorList>
            <person name="Corre E."/>
            <person name="Pelletier E."/>
            <person name="Niang G."/>
            <person name="Scheremetjew M."/>
            <person name="Finn R."/>
            <person name="Kale V."/>
            <person name="Holt S."/>
            <person name="Cochrane G."/>
            <person name="Meng A."/>
            <person name="Brown T."/>
            <person name="Cohen L."/>
        </authorList>
    </citation>
    <scope>NUCLEOTIDE SEQUENCE</scope>
    <source>
        <strain evidence="1">379</strain>
    </source>
</reference>